<keyword evidence="2" id="KW-1185">Reference proteome</keyword>
<dbReference type="EMBL" id="CASHSV030000109">
    <property type="protein sequence ID" value="CAJ2651049.1"/>
    <property type="molecule type" value="Genomic_DNA"/>
</dbReference>
<dbReference type="Proteomes" id="UP001177021">
    <property type="component" value="Unassembled WGS sequence"/>
</dbReference>
<sequence length="373" mass="42982">MDNPFSRTYEKPCGESRMKIRSVFDGVELRTEFQKIGIENSEPESENSSETLSENENFAEIICDTYFAPNKAKDTHLVQTDFLDVILTLLWFASPSDERPNHSFQRMLRCLRYLPVDYLADEAMDQLTEEDLDLILVSISGIEDSTIELKANAMKFYQRAKLRVKQQDPYYPNAHDPSLMTEMLEKIICRLDDYYSHQKEKRKLNLTKERDELAAAVKKLSHDFAKVEVEVERPGQLKASGMKEIDFKKQAEVETIDTRTCDQAVPKAYTEMDDDESGYTTHHSYSGSSDVGKTIDEEGQTHNIAGILFFRQARSCLSYEQYSAFLATIKKFVAKKQTREETLENADKIFGSDNKDLYLSFQGLLNRNVRHCL</sequence>
<accession>A0ACB0K142</accession>
<reference evidence="1" key="1">
    <citation type="submission" date="2023-10" db="EMBL/GenBank/DDBJ databases">
        <authorList>
            <person name="Rodriguez Cubillos JULIANA M."/>
            <person name="De Vega J."/>
        </authorList>
    </citation>
    <scope>NUCLEOTIDE SEQUENCE</scope>
</reference>
<evidence type="ECO:0000313" key="1">
    <source>
        <dbReference type="EMBL" id="CAJ2651049.1"/>
    </source>
</evidence>
<name>A0ACB0K142_TRIPR</name>
<comment type="caution">
    <text evidence="1">The sequence shown here is derived from an EMBL/GenBank/DDBJ whole genome shotgun (WGS) entry which is preliminary data.</text>
</comment>
<evidence type="ECO:0000313" key="2">
    <source>
        <dbReference type="Proteomes" id="UP001177021"/>
    </source>
</evidence>
<organism evidence="1 2">
    <name type="scientific">Trifolium pratense</name>
    <name type="common">Red clover</name>
    <dbReference type="NCBI Taxonomy" id="57577"/>
    <lineage>
        <taxon>Eukaryota</taxon>
        <taxon>Viridiplantae</taxon>
        <taxon>Streptophyta</taxon>
        <taxon>Embryophyta</taxon>
        <taxon>Tracheophyta</taxon>
        <taxon>Spermatophyta</taxon>
        <taxon>Magnoliopsida</taxon>
        <taxon>eudicotyledons</taxon>
        <taxon>Gunneridae</taxon>
        <taxon>Pentapetalae</taxon>
        <taxon>rosids</taxon>
        <taxon>fabids</taxon>
        <taxon>Fabales</taxon>
        <taxon>Fabaceae</taxon>
        <taxon>Papilionoideae</taxon>
        <taxon>50 kb inversion clade</taxon>
        <taxon>NPAAA clade</taxon>
        <taxon>Hologalegina</taxon>
        <taxon>IRL clade</taxon>
        <taxon>Trifolieae</taxon>
        <taxon>Trifolium</taxon>
    </lineage>
</organism>
<proteinExistence type="predicted"/>
<protein>
    <submittedName>
        <fullName evidence="1">Uncharacterized protein</fullName>
    </submittedName>
</protein>
<gene>
    <name evidence="1" type="ORF">MILVUS5_LOCUS18748</name>
</gene>